<feature type="compositionally biased region" description="Low complexity" evidence="1">
    <location>
        <begin position="539"/>
        <end position="586"/>
    </location>
</feature>
<feature type="compositionally biased region" description="Basic and acidic residues" evidence="1">
    <location>
        <begin position="1"/>
        <end position="12"/>
    </location>
</feature>
<feature type="compositionally biased region" description="Low complexity" evidence="1">
    <location>
        <begin position="491"/>
        <end position="501"/>
    </location>
</feature>
<dbReference type="EMBL" id="JARTCD010000082">
    <property type="protein sequence ID" value="KAJ8653236.1"/>
    <property type="molecule type" value="Genomic_DNA"/>
</dbReference>
<dbReference type="InterPro" id="IPR018562">
    <property type="entry name" value="ARS-binding_2"/>
</dbReference>
<keyword evidence="3" id="KW-1185">Reference proteome</keyword>
<dbReference type="GeneID" id="83218486"/>
<feature type="compositionally biased region" description="Low complexity" evidence="1">
    <location>
        <begin position="156"/>
        <end position="166"/>
    </location>
</feature>
<dbReference type="Proteomes" id="UP001234581">
    <property type="component" value="Unassembled WGS sequence"/>
</dbReference>
<feature type="compositionally biased region" description="Polar residues" evidence="1">
    <location>
        <begin position="96"/>
        <end position="111"/>
    </location>
</feature>
<gene>
    <name evidence="2" type="ORF">O0I10_011084</name>
</gene>
<feature type="compositionally biased region" description="Acidic residues" evidence="1">
    <location>
        <begin position="442"/>
        <end position="451"/>
    </location>
</feature>
<proteinExistence type="predicted"/>
<protein>
    <submittedName>
        <fullName evidence="2">Uncharacterized protein</fullName>
    </submittedName>
</protein>
<dbReference type="GO" id="GO:0003688">
    <property type="term" value="F:DNA replication origin binding"/>
    <property type="evidence" value="ECO:0007669"/>
    <property type="project" value="TreeGrafter"/>
</dbReference>
<dbReference type="Pfam" id="PF09441">
    <property type="entry name" value="Abp2"/>
    <property type="match status" value="1"/>
</dbReference>
<feature type="region of interest" description="Disordered" evidence="1">
    <location>
        <begin position="1"/>
        <end position="33"/>
    </location>
</feature>
<feature type="compositionally biased region" description="Basic residues" evidence="1">
    <location>
        <begin position="186"/>
        <end position="200"/>
    </location>
</feature>
<evidence type="ECO:0000256" key="1">
    <source>
        <dbReference type="SAM" id="MobiDB-lite"/>
    </source>
</evidence>
<dbReference type="PANTHER" id="PTHR42048:SF1">
    <property type="entry name" value="ARS-BINDING PROTEIN 2"/>
    <property type="match status" value="1"/>
</dbReference>
<feature type="compositionally biased region" description="Low complexity" evidence="1">
    <location>
        <begin position="223"/>
        <end position="239"/>
    </location>
</feature>
<accession>A0AAD7UUB8</accession>
<feature type="compositionally biased region" description="Polar residues" evidence="1">
    <location>
        <begin position="13"/>
        <end position="30"/>
    </location>
</feature>
<feature type="compositionally biased region" description="Low complexity" evidence="1">
    <location>
        <begin position="202"/>
        <end position="212"/>
    </location>
</feature>
<evidence type="ECO:0000313" key="3">
    <source>
        <dbReference type="Proteomes" id="UP001234581"/>
    </source>
</evidence>
<feature type="compositionally biased region" description="Low complexity" evidence="1">
    <location>
        <begin position="595"/>
        <end position="647"/>
    </location>
</feature>
<evidence type="ECO:0000313" key="2">
    <source>
        <dbReference type="EMBL" id="KAJ8653236.1"/>
    </source>
</evidence>
<dbReference type="AlphaFoldDB" id="A0AAD7UUB8"/>
<feature type="compositionally biased region" description="Polar residues" evidence="1">
    <location>
        <begin position="167"/>
        <end position="183"/>
    </location>
</feature>
<sequence>MNLSELIHRPSEDGQSVVSSNYESSFQRSPTEPMHLDTLYNKVGSDLMDTRFTTDHHNHQHQHLIHDAYSSSKLMTTSSSNSSSGSPHWQFAPPESSRSPYASTLSDQSINEPLRPTSDLRGGGGGGSGSTTSNSTTGGGGGGANSISNGVGGSSSSGAMSTTARGPSSNSPVSPIPLDNTSSVDHHHHHHHHLYRKRRLSLNDSSSYNNYSPDDKSTDQHLPSSSSSPPSSSSKSTSTGIAGLYGRKDMTLTINGTNVTKDNIEEGYVQFIWHNDPSYIGDSIENLMYVKRKFSSVPKTGDLAYTTWDVYALVKKLHNNEIKNWSQLVGRLGLADVPGRPQFAQRVKRWMRKYRIDCYFDYLLGNPYNFNAGPNDEYTGCLVMGNYQKRRGNRTHTMVTNSNTATTHSTDDLDSRKSTDEFPSTRKRHKHHDDDDNKDESGDNDEEEDDDRNTRRTPIAHAGSRKRARNQPLLSSGIDDDQEHDDKEHLTTTSTSTTAIATEEEREGGNAEDNTQMAEQPPSVYPMEYLREDEEDELASSTSSSPATSPAASSPEPSPESLSLSAKSTKPRQQQQQLPSSLSTTPPAAPPLSPPSSSFKTTEATPAPAPTTDLSLSSPSPSQPPASSSSVAAVVPTTNASPRSQSPSHDHHPHHHHSHSPSSCQNCTRLQDTVSHLQDDIVLLKQQLSTMQTRLNEESEAKTAMVRRIDQLCTHYDKWRTQLAEQLLQSPFAE</sequence>
<dbReference type="RefSeq" id="XP_058338150.1">
    <property type="nucleotide sequence ID" value="XM_058491055.1"/>
</dbReference>
<feature type="compositionally biased region" description="Low complexity" evidence="1">
    <location>
        <begin position="74"/>
        <end position="86"/>
    </location>
</feature>
<feature type="compositionally biased region" description="Polar residues" evidence="1">
    <location>
        <begin position="396"/>
        <end position="408"/>
    </location>
</feature>
<reference evidence="2 3" key="1">
    <citation type="submission" date="2023-03" db="EMBL/GenBank/DDBJ databases">
        <title>Genome sequence of Lichtheimia ornata CBS 291.66.</title>
        <authorList>
            <person name="Mohabir J.T."/>
            <person name="Shea T.P."/>
            <person name="Kurbessoian T."/>
            <person name="Berby B."/>
            <person name="Fontaine J."/>
            <person name="Livny J."/>
            <person name="Gnirke A."/>
            <person name="Stajich J.E."/>
            <person name="Cuomo C.A."/>
        </authorList>
    </citation>
    <scope>NUCLEOTIDE SEQUENCE [LARGE SCALE GENOMIC DNA]</scope>
    <source>
        <strain evidence="2">CBS 291.66</strain>
    </source>
</reference>
<dbReference type="PANTHER" id="PTHR42048">
    <property type="entry name" value="ARS-BINDING PROTEIN 2"/>
    <property type="match status" value="1"/>
</dbReference>
<comment type="caution">
    <text evidence="2">The sequence shown here is derived from an EMBL/GenBank/DDBJ whole genome shotgun (WGS) entry which is preliminary data.</text>
</comment>
<feature type="compositionally biased region" description="Basic and acidic residues" evidence="1">
    <location>
        <begin position="432"/>
        <end position="441"/>
    </location>
</feature>
<organism evidence="2 3">
    <name type="scientific">Lichtheimia ornata</name>
    <dbReference type="NCBI Taxonomy" id="688661"/>
    <lineage>
        <taxon>Eukaryota</taxon>
        <taxon>Fungi</taxon>
        <taxon>Fungi incertae sedis</taxon>
        <taxon>Mucoromycota</taxon>
        <taxon>Mucoromycotina</taxon>
        <taxon>Mucoromycetes</taxon>
        <taxon>Mucorales</taxon>
        <taxon>Lichtheimiaceae</taxon>
        <taxon>Lichtheimia</taxon>
    </lineage>
</organism>
<name>A0AAD7UUB8_9FUNG</name>
<feature type="compositionally biased region" description="Basic and acidic residues" evidence="1">
    <location>
        <begin position="409"/>
        <end position="424"/>
    </location>
</feature>
<feature type="region of interest" description="Disordered" evidence="1">
    <location>
        <begin position="74"/>
        <end position="240"/>
    </location>
</feature>
<feature type="compositionally biased region" description="Gly residues" evidence="1">
    <location>
        <begin position="137"/>
        <end position="155"/>
    </location>
</feature>
<feature type="region of interest" description="Disordered" evidence="1">
    <location>
        <begin position="396"/>
        <end position="666"/>
    </location>
</feature>